<feature type="domain" description="Major facilitator superfamily (MFS) profile" evidence="7">
    <location>
        <begin position="8"/>
        <end position="471"/>
    </location>
</feature>
<feature type="transmembrane region" description="Helical" evidence="6">
    <location>
        <begin position="80"/>
        <end position="104"/>
    </location>
</feature>
<evidence type="ECO:0000256" key="6">
    <source>
        <dbReference type="SAM" id="Phobius"/>
    </source>
</evidence>
<evidence type="ECO:0000256" key="4">
    <source>
        <dbReference type="ARBA" id="ARBA00023136"/>
    </source>
</evidence>
<dbReference type="Pfam" id="PF00083">
    <property type="entry name" value="Sugar_tr"/>
    <property type="match status" value="2"/>
</dbReference>
<feature type="transmembrane region" description="Helical" evidence="6">
    <location>
        <begin position="139"/>
        <end position="160"/>
    </location>
</feature>
<dbReference type="Gene3D" id="1.20.1250.20">
    <property type="entry name" value="MFS general substrate transporter like domains"/>
    <property type="match status" value="1"/>
</dbReference>
<proteinExistence type="predicted"/>
<feature type="transmembrane region" description="Helical" evidence="6">
    <location>
        <begin position="376"/>
        <end position="403"/>
    </location>
</feature>
<dbReference type="InterPro" id="IPR005829">
    <property type="entry name" value="Sugar_transporter_CS"/>
</dbReference>
<evidence type="ECO:0000256" key="2">
    <source>
        <dbReference type="ARBA" id="ARBA00022692"/>
    </source>
</evidence>
<dbReference type="InterPro" id="IPR050549">
    <property type="entry name" value="MFS_Trehalose_Transporter"/>
</dbReference>
<dbReference type="SUPFAM" id="SSF103473">
    <property type="entry name" value="MFS general substrate transporter"/>
    <property type="match status" value="1"/>
</dbReference>
<name>A0A9P0IDL7_SPOLI</name>
<dbReference type="InterPro" id="IPR036259">
    <property type="entry name" value="MFS_trans_sf"/>
</dbReference>
<evidence type="ECO:0000313" key="8">
    <source>
        <dbReference type="EMBL" id="CAH1645640.1"/>
    </source>
</evidence>
<feature type="transmembrane region" description="Helical" evidence="6">
    <location>
        <begin position="342"/>
        <end position="364"/>
    </location>
</feature>
<accession>A0A9P0IDL7</accession>
<dbReference type="PROSITE" id="PS50850">
    <property type="entry name" value="MFS"/>
    <property type="match status" value="1"/>
</dbReference>
<dbReference type="PANTHER" id="PTHR48021:SF1">
    <property type="entry name" value="GH07001P-RELATED"/>
    <property type="match status" value="1"/>
</dbReference>
<dbReference type="GO" id="GO:0022857">
    <property type="term" value="F:transmembrane transporter activity"/>
    <property type="evidence" value="ECO:0007669"/>
    <property type="project" value="InterPro"/>
</dbReference>
<organism evidence="8 9">
    <name type="scientific">Spodoptera littoralis</name>
    <name type="common">Egyptian cotton leafworm</name>
    <dbReference type="NCBI Taxonomy" id="7109"/>
    <lineage>
        <taxon>Eukaryota</taxon>
        <taxon>Metazoa</taxon>
        <taxon>Ecdysozoa</taxon>
        <taxon>Arthropoda</taxon>
        <taxon>Hexapoda</taxon>
        <taxon>Insecta</taxon>
        <taxon>Pterygota</taxon>
        <taxon>Neoptera</taxon>
        <taxon>Endopterygota</taxon>
        <taxon>Lepidoptera</taxon>
        <taxon>Glossata</taxon>
        <taxon>Ditrysia</taxon>
        <taxon>Noctuoidea</taxon>
        <taxon>Noctuidae</taxon>
        <taxon>Amphipyrinae</taxon>
        <taxon>Spodoptera</taxon>
    </lineage>
</organism>
<dbReference type="EMBL" id="LR824537">
    <property type="protein sequence ID" value="CAH1645640.1"/>
    <property type="molecule type" value="Genomic_DNA"/>
</dbReference>
<feature type="transmembrane region" description="Helical" evidence="6">
    <location>
        <begin position="415"/>
        <end position="436"/>
    </location>
</feature>
<dbReference type="InterPro" id="IPR005828">
    <property type="entry name" value="MFS_sugar_transport-like"/>
</dbReference>
<sequence length="516" mass="56951">MENGNRKKLYLVTLSVSMAMMTLGVSSAWPTPVLPKFKNNETNVDINAYEMSTMLAVNPIGFAVGTLATGYLADRFGRRATILGSAIPIALGSIIVVFALKAWLLCITSFSWSCGTGMVSTVSNYYLSEIADKDVRGTLAVITGFMFKFGTLLTMILGPFLPYETLNQVMLVLPFLFCAMCYWIPETPYFLLKNNNLEGARSSLRILRGYKDEKVLEDELLALQANVRDEMRHSSSVKELFTGGQYRRAIIISVGQYNFIDDLTHSETQNNGLPLADGQQHSRLKLTQMMTGAVVIRQYLGWIIEETKSDMKTSLALIIYGAVSFVVGMMSSVLVDRVGRRPLLIFSYIGTGVSLGAVGVYFFMQEVLAVTTSTLATVSFIPLLGIILANVISTVGFNSLIYIIPAEIFPINIKAIAITCLNLFSAALGFGIGLGYQRVKDLCGLTTIFWIFAAFAFGGGVFSYIFVMETKRKDLREIQAELQGDKYNVVPQNDKLESTKTKDESEEATELKELKS</sequence>
<keyword evidence="4 6" id="KW-0472">Membrane</keyword>
<feature type="transmembrane region" description="Helical" evidence="6">
    <location>
        <begin position="316"/>
        <end position="335"/>
    </location>
</feature>
<feature type="transmembrane region" description="Helical" evidence="6">
    <location>
        <begin position="9"/>
        <end position="31"/>
    </location>
</feature>
<dbReference type="GO" id="GO:0016020">
    <property type="term" value="C:membrane"/>
    <property type="evidence" value="ECO:0007669"/>
    <property type="project" value="UniProtKB-SubCell"/>
</dbReference>
<keyword evidence="2 6" id="KW-0812">Transmembrane</keyword>
<feature type="region of interest" description="Disordered" evidence="5">
    <location>
        <begin position="496"/>
        <end position="516"/>
    </location>
</feature>
<feature type="transmembrane region" description="Helical" evidence="6">
    <location>
        <begin position="286"/>
        <end position="304"/>
    </location>
</feature>
<reference evidence="8" key="1">
    <citation type="submission" date="2022-02" db="EMBL/GenBank/DDBJ databases">
        <authorList>
            <person name="King R."/>
        </authorList>
    </citation>
    <scope>NUCLEOTIDE SEQUENCE</scope>
</reference>
<feature type="transmembrane region" description="Helical" evidence="6">
    <location>
        <begin position="110"/>
        <end position="127"/>
    </location>
</feature>
<evidence type="ECO:0000256" key="5">
    <source>
        <dbReference type="SAM" id="MobiDB-lite"/>
    </source>
</evidence>
<dbReference type="Proteomes" id="UP001153321">
    <property type="component" value="Chromosome 6"/>
</dbReference>
<evidence type="ECO:0000256" key="3">
    <source>
        <dbReference type="ARBA" id="ARBA00022989"/>
    </source>
</evidence>
<protein>
    <recommendedName>
        <fullName evidence="7">Major facilitator superfamily (MFS) profile domain-containing protein</fullName>
    </recommendedName>
</protein>
<dbReference type="PANTHER" id="PTHR48021">
    <property type="match status" value="1"/>
</dbReference>
<keyword evidence="9" id="KW-1185">Reference proteome</keyword>
<dbReference type="InterPro" id="IPR020846">
    <property type="entry name" value="MFS_dom"/>
</dbReference>
<evidence type="ECO:0000259" key="7">
    <source>
        <dbReference type="PROSITE" id="PS50850"/>
    </source>
</evidence>
<evidence type="ECO:0000256" key="1">
    <source>
        <dbReference type="ARBA" id="ARBA00004141"/>
    </source>
</evidence>
<feature type="transmembrane region" description="Helical" evidence="6">
    <location>
        <begin position="166"/>
        <end position="184"/>
    </location>
</feature>
<feature type="transmembrane region" description="Helical" evidence="6">
    <location>
        <begin position="51"/>
        <end position="73"/>
    </location>
</feature>
<evidence type="ECO:0000313" key="9">
    <source>
        <dbReference type="Proteomes" id="UP001153321"/>
    </source>
</evidence>
<gene>
    <name evidence="8" type="ORF">SPLIT_LOCUS10992</name>
</gene>
<feature type="transmembrane region" description="Helical" evidence="6">
    <location>
        <begin position="448"/>
        <end position="467"/>
    </location>
</feature>
<keyword evidence="3 6" id="KW-1133">Transmembrane helix</keyword>
<dbReference type="AlphaFoldDB" id="A0A9P0IDL7"/>
<comment type="subcellular location">
    <subcellularLocation>
        <location evidence="1">Membrane</location>
        <topology evidence="1">Multi-pass membrane protein</topology>
    </subcellularLocation>
</comment>
<dbReference type="PROSITE" id="PS00216">
    <property type="entry name" value="SUGAR_TRANSPORT_1"/>
    <property type="match status" value="2"/>
</dbReference>